<dbReference type="EMBL" id="JAGFNK010000421">
    <property type="protein sequence ID" value="KAI9450638.1"/>
    <property type="molecule type" value="Genomic_DNA"/>
</dbReference>
<feature type="non-terminal residue" evidence="1">
    <location>
        <position position="1"/>
    </location>
</feature>
<sequence length="178" mass="19447">LYEVMRIIPLTLRITHYSRPPPPWPRRPMIHVAGDRHPTATPPDLARGRGTVEMVSSGDSRWTLISFREDGQGQWSSEGVQLGGLDSAMGVIWSTSCRTHSVSPTFILALPILLHLNPTQSRLSLAHAHLVQAFPCSGPFWAWKVAPLNDNATMAMGDRRAPGARDSNQGAGKVIPVS</sequence>
<organism evidence="1 2">
    <name type="scientific">Russula earlei</name>
    <dbReference type="NCBI Taxonomy" id="71964"/>
    <lineage>
        <taxon>Eukaryota</taxon>
        <taxon>Fungi</taxon>
        <taxon>Dikarya</taxon>
        <taxon>Basidiomycota</taxon>
        <taxon>Agaricomycotina</taxon>
        <taxon>Agaricomycetes</taxon>
        <taxon>Russulales</taxon>
        <taxon>Russulaceae</taxon>
        <taxon>Russula</taxon>
    </lineage>
</organism>
<comment type="caution">
    <text evidence="1">The sequence shown here is derived from an EMBL/GenBank/DDBJ whole genome shotgun (WGS) entry which is preliminary data.</text>
</comment>
<proteinExistence type="predicted"/>
<accession>A0ACC0TW24</accession>
<evidence type="ECO:0000313" key="2">
    <source>
        <dbReference type="Proteomes" id="UP001207468"/>
    </source>
</evidence>
<dbReference type="Proteomes" id="UP001207468">
    <property type="component" value="Unassembled WGS sequence"/>
</dbReference>
<evidence type="ECO:0000313" key="1">
    <source>
        <dbReference type="EMBL" id="KAI9450638.1"/>
    </source>
</evidence>
<gene>
    <name evidence="1" type="ORF">F5148DRAFT_986917</name>
</gene>
<protein>
    <submittedName>
        <fullName evidence="1">Uncharacterized protein</fullName>
    </submittedName>
</protein>
<name>A0ACC0TW24_9AGAM</name>
<reference evidence="1" key="1">
    <citation type="submission" date="2021-03" db="EMBL/GenBank/DDBJ databases">
        <title>Evolutionary priming and transition to the ectomycorrhizal habit in an iconic lineage of mushroom-forming fungi: is preadaptation a requirement?</title>
        <authorList>
            <consortium name="DOE Joint Genome Institute"/>
            <person name="Looney B.P."/>
            <person name="Miyauchi S."/>
            <person name="Morin E."/>
            <person name="Drula E."/>
            <person name="Courty P.E."/>
            <person name="Chicoki N."/>
            <person name="Fauchery L."/>
            <person name="Kohler A."/>
            <person name="Kuo A."/>
            <person name="LaButti K."/>
            <person name="Pangilinan J."/>
            <person name="Lipzen A."/>
            <person name="Riley R."/>
            <person name="Andreopoulos W."/>
            <person name="He G."/>
            <person name="Johnson J."/>
            <person name="Barry K.W."/>
            <person name="Grigoriev I.V."/>
            <person name="Nagy L."/>
            <person name="Hibbett D."/>
            <person name="Henrissat B."/>
            <person name="Matheny P.B."/>
            <person name="Labbe J."/>
            <person name="Martin A.F."/>
        </authorList>
    </citation>
    <scope>NUCLEOTIDE SEQUENCE</scope>
    <source>
        <strain evidence="1">BPL698</strain>
    </source>
</reference>
<keyword evidence="2" id="KW-1185">Reference proteome</keyword>